<keyword evidence="1" id="KW-0285">Flavoprotein</keyword>
<keyword evidence="4" id="KW-0503">Monooxygenase</keyword>
<dbReference type="Proteomes" id="UP000279275">
    <property type="component" value="Unassembled WGS sequence"/>
</dbReference>
<keyword evidence="3 6" id="KW-0560">Oxidoreductase</keyword>
<proteinExistence type="predicted"/>
<dbReference type="InterPro" id="IPR019921">
    <property type="entry name" value="Lucif-like_OxRdtase_Rv2161c"/>
</dbReference>
<sequence>MRFAVSYSTAFNGTDPDRLLAFARHAENLGFEALYVQDHIALYPGADYGSGELPATLPYFDPLDCLSFVAAATSRILLGTGVLLLPYRHPVVLAKRLATVDVLSGGRMRLLTVGLGALPGEAHALGVDFRSRGRRADEAIDVLRLLWAGGPEGISHHGEFFAFDNLCTYPHPHETPTLPIHIGGSSAAAARRAGLRGDGYFAGGMLTEHERDRQIDLARKTAVEAGRDPAELEYTRWGSADMSPERVAELTAHGVDRLVVGFAGFDPAEQHDQMSEFAERFSLPRR</sequence>
<evidence type="ECO:0000256" key="1">
    <source>
        <dbReference type="ARBA" id="ARBA00022630"/>
    </source>
</evidence>
<evidence type="ECO:0000313" key="6">
    <source>
        <dbReference type="EMBL" id="RMI33422.1"/>
    </source>
</evidence>
<protein>
    <submittedName>
        <fullName evidence="6">TIGR03619 family F420-dependent LLM class oxidoreductase</fullName>
        <ecNumber evidence="6">1.-.-.-</ecNumber>
    </submittedName>
</protein>
<keyword evidence="7" id="KW-1185">Reference proteome</keyword>
<dbReference type="SUPFAM" id="SSF51679">
    <property type="entry name" value="Bacterial luciferase-like"/>
    <property type="match status" value="1"/>
</dbReference>
<dbReference type="InterPro" id="IPR051260">
    <property type="entry name" value="Diverse_substr_monoxygenases"/>
</dbReference>
<evidence type="ECO:0000256" key="2">
    <source>
        <dbReference type="ARBA" id="ARBA00022643"/>
    </source>
</evidence>
<keyword evidence="2" id="KW-0288">FMN</keyword>
<dbReference type="NCBIfam" id="TIGR03619">
    <property type="entry name" value="F420_Rv2161c"/>
    <property type="match status" value="1"/>
</dbReference>
<dbReference type="AlphaFoldDB" id="A0A3M2L6S7"/>
<dbReference type="Gene3D" id="3.20.20.30">
    <property type="entry name" value="Luciferase-like domain"/>
    <property type="match status" value="1"/>
</dbReference>
<dbReference type="Pfam" id="PF00296">
    <property type="entry name" value="Bac_luciferase"/>
    <property type="match status" value="1"/>
</dbReference>
<name>A0A3M2L6S7_9NOCA</name>
<accession>A0A3M2L6S7</accession>
<dbReference type="RefSeq" id="WP_122187619.1">
    <property type="nucleotide sequence ID" value="NZ_RFFH01000003.1"/>
</dbReference>
<comment type="caution">
    <text evidence="6">The sequence shown here is derived from an EMBL/GenBank/DDBJ whole genome shotgun (WGS) entry which is preliminary data.</text>
</comment>
<dbReference type="PANTHER" id="PTHR30011">
    <property type="entry name" value="ALKANESULFONATE MONOOXYGENASE-RELATED"/>
    <property type="match status" value="1"/>
</dbReference>
<gene>
    <name evidence="6" type="ORF">EBN03_09745</name>
</gene>
<evidence type="ECO:0000259" key="5">
    <source>
        <dbReference type="Pfam" id="PF00296"/>
    </source>
</evidence>
<organism evidence="6 7">
    <name type="scientific">Nocardia stercoris</name>
    <dbReference type="NCBI Taxonomy" id="2483361"/>
    <lineage>
        <taxon>Bacteria</taxon>
        <taxon>Bacillati</taxon>
        <taxon>Actinomycetota</taxon>
        <taxon>Actinomycetes</taxon>
        <taxon>Mycobacteriales</taxon>
        <taxon>Nocardiaceae</taxon>
        <taxon>Nocardia</taxon>
    </lineage>
</organism>
<dbReference type="EC" id="1.-.-.-" evidence="6"/>
<dbReference type="GO" id="GO:0016705">
    <property type="term" value="F:oxidoreductase activity, acting on paired donors, with incorporation or reduction of molecular oxygen"/>
    <property type="evidence" value="ECO:0007669"/>
    <property type="project" value="InterPro"/>
</dbReference>
<reference evidence="6 7" key="1">
    <citation type="submission" date="2018-10" db="EMBL/GenBank/DDBJ databases">
        <title>Isolation from cow dung.</title>
        <authorList>
            <person name="Ling L."/>
        </authorList>
    </citation>
    <scope>NUCLEOTIDE SEQUENCE [LARGE SCALE GENOMIC DNA]</scope>
    <source>
        <strain evidence="6 7">NEAU-LL90</strain>
    </source>
</reference>
<evidence type="ECO:0000256" key="3">
    <source>
        <dbReference type="ARBA" id="ARBA00023002"/>
    </source>
</evidence>
<dbReference type="OrthoDB" id="3206024at2"/>
<dbReference type="EMBL" id="RFFH01000003">
    <property type="protein sequence ID" value="RMI33422.1"/>
    <property type="molecule type" value="Genomic_DNA"/>
</dbReference>
<evidence type="ECO:0000256" key="4">
    <source>
        <dbReference type="ARBA" id="ARBA00023033"/>
    </source>
</evidence>
<dbReference type="InterPro" id="IPR036661">
    <property type="entry name" value="Luciferase-like_sf"/>
</dbReference>
<evidence type="ECO:0000313" key="7">
    <source>
        <dbReference type="Proteomes" id="UP000279275"/>
    </source>
</evidence>
<dbReference type="PANTHER" id="PTHR30011:SF16">
    <property type="entry name" value="C2H2 FINGER DOMAIN TRANSCRIPTION FACTOR (EUROFUNG)-RELATED"/>
    <property type="match status" value="1"/>
</dbReference>
<feature type="domain" description="Luciferase-like" evidence="5">
    <location>
        <begin position="9"/>
        <end position="234"/>
    </location>
</feature>
<dbReference type="GO" id="GO:0004497">
    <property type="term" value="F:monooxygenase activity"/>
    <property type="evidence" value="ECO:0007669"/>
    <property type="project" value="UniProtKB-KW"/>
</dbReference>
<dbReference type="InterPro" id="IPR011251">
    <property type="entry name" value="Luciferase-like_dom"/>
</dbReference>